<dbReference type="KEGG" id="ptp:RCA23_c06470"/>
<dbReference type="InterPro" id="IPR020471">
    <property type="entry name" value="AKR"/>
</dbReference>
<keyword evidence="3" id="KW-1185">Reference proteome</keyword>
<dbReference type="AlphaFoldDB" id="A0AAN0RHC0"/>
<dbReference type="PANTHER" id="PTHR42686">
    <property type="entry name" value="GH17980P-RELATED"/>
    <property type="match status" value="1"/>
</dbReference>
<proteinExistence type="predicted"/>
<dbReference type="Pfam" id="PF00248">
    <property type="entry name" value="Aldo_ket_red"/>
    <property type="match status" value="1"/>
</dbReference>
<dbReference type="RefSeq" id="WP_044049102.1">
    <property type="nucleotide sequence ID" value="NZ_CP003984.1"/>
</dbReference>
<name>A0AAN0RHC0_9RHOB</name>
<dbReference type="InterPro" id="IPR023210">
    <property type="entry name" value="NADP_OxRdtase_dom"/>
</dbReference>
<protein>
    <submittedName>
        <fullName evidence="2">Aldo/keto reductase</fullName>
    </submittedName>
</protein>
<feature type="domain" description="NADP-dependent oxidoreductase" evidence="1">
    <location>
        <begin position="7"/>
        <end position="294"/>
    </location>
</feature>
<reference evidence="2 3" key="1">
    <citation type="journal article" date="2014" name="ISME J.">
        <title>Adaptation of an abundant Roseobacter RCA organism to pelagic systems revealed by genomic and transcriptomic analyses.</title>
        <authorList>
            <person name="Voget S."/>
            <person name="Wemheuer B."/>
            <person name="Brinkhoff T."/>
            <person name="Vollmers J."/>
            <person name="Dietrich S."/>
            <person name="Giebel H.A."/>
            <person name="Beardsley C."/>
            <person name="Sardemann C."/>
            <person name="Bakenhus I."/>
            <person name="Billerbeck S."/>
            <person name="Daniel R."/>
            <person name="Simon M."/>
        </authorList>
    </citation>
    <scope>NUCLEOTIDE SEQUENCE [LARGE SCALE GENOMIC DNA]</scope>
    <source>
        <strain evidence="2 3">RCA23</strain>
    </source>
</reference>
<organism evidence="2 3">
    <name type="scientific">Planktomarina temperata RCA23</name>
    <dbReference type="NCBI Taxonomy" id="666509"/>
    <lineage>
        <taxon>Bacteria</taxon>
        <taxon>Pseudomonadati</taxon>
        <taxon>Pseudomonadota</taxon>
        <taxon>Alphaproteobacteria</taxon>
        <taxon>Rhodobacterales</taxon>
        <taxon>Paracoccaceae</taxon>
        <taxon>Planktomarina</taxon>
    </lineage>
</organism>
<gene>
    <name evidence="2" type="ORF">RCA23_c06470</name>
</gene>
<accession>A0AAN0RHC0</accession>
<evidence type="ECO:0000259" key="1">
    <source>
        <dbReference type="Pfam" id="PF00248"/>
    </source>
</evidence>
<dbReference type="GO" id="GO:0005829">
    <property type="term" value="C:cytosol"/>
    <property type="evidence" value="ECO:0007669"/>
    <property type="project" value="TreeGrafter"/>
</dbReference>
<dbReference type="GO" id="GO:0016491">
    <property type="term" value="F:oxidoreductase activity"/>
    <property type="evidence" value="ECO:0007669"/>
    <property type="project" value="InterPro"/>
</dbReference>
<dbReference type="InterPro" id="IPR036812">
    <property type="entry name" value="NAD(P)_OxRdtase_dom_sf"/>
</dbReference>
<dbReference type="EMBL" id="CP003984">
    <property type="protein sequence ID" value="AII86205.1"/>
    <property type="molecule type" value="Genomic_DNA"/>
</dbReference>
<dbReference type="CDD" id="cd19162">
    <property type="entry name" value="AKR_FDH"/>
    <property type="match status" value="1"/>
</dbReference>
<dbReference type="PANTHER" id="PTHR42686:SF1">
    <property type="entry name" value="GH17980P-RELATED"/>
    <property type="match status" value="1"/>
</dbReference>
<dbReference type="Gene3D" id="3.20.20.100">
    <property type="entry name" value="NADP-dependent oxidoreductase domain"/>
    <property type="match status" value="1"/>
</dbReference>
<evidence type="ECO:0000313" key="2">
    <source>
        <dbReference type="EMBL" id="AII86205.1"/>
    </source>
</evidence>
<dbReference type="Proteomes" id="UP000028680">
    <property type="component" value="Chromosome"/>
</dbReference>
<dbReference type="SUPFAM" id="SSF51430">
    <property type="entry name" value="NAD(P)-linked oxidoreductase"/>
    <property type="match status" value="1"/>
</dbReference>
<sequence>MGKLPDLGLGTAALALIDASEAQRALWTALDKGIKYFDTAALYGGGQAEIRLGEVLKSQAVSDIFVSTKVGRYRELGAAAPGSAGTPDIWNFSEAATRASIRRSQDRLGRDHLDCVFLHDIEMDPEAALTEALPVLKDLQRKGEIGMIGAGCNSNAGLLAAINAGAADVVLVAGRWTLLDRSAAQDLLPLCEHKGTAVVAGGVLNSGLLAKRPAEGASFDYRAATVTERQAATKIHDLAQVSAIPLISAALAFPTRHPAVGTLLLGVSSTSQLEDNLTALKTNIPAEFWENVAQMGLQP</sequence>
<dbReference type="InterPro" id="IPR044477">
    <property type="entry name" value="FDH-like"/>
</dbReference>
<evidence type="ECO:0000313" key="3">
    <source>
        <dbReference type="Proteomes" id="UP000028680"/>
    </source>
</evidence>